<gene>
    <name evidence="2" type="ORF">KDW_38890</name>
</gene>
<evidence type="ECO:0008006" key="4">
    <source>
        <dbReference type="Google" id="ProtNLM"/>
    </source>
</evidence>
<keyword evidence="3" id="KW-1185">Reference proteome</keyword>
<dbReference type="Proteomes" id="UP000326912">
    <property type="component" value="Unassembled WGS sequence"/>
</dbReference>
<reference evidence="2 3" key="1">
    <citation type="submission" date="2019-10" db="EMBL/GenBank/DDBJ databases">
        <title>Dictyobacter vulcani sp. nov., within the class Ktedonobacteria, isolated from soil of volcanic Mt. Zao.</title>
        <authorList>
            <person name="Zheng Y."/>
            <person name="Wang C.M."/>
            <person name="Sakai Y."/>
            <person name="Abe K."/>
            <person name="Yokota A."/>
            <person name="Yabe S."/>
        </authorList>
    </citation>
    <scope>NUCLEOTIDE SEQUENCE [LARGE SCALE GENOMIC DNA]</scope>
    <source>
        <strain evidence="2 3">W12</strain>
    </source>
</reference>
<feature type="compositionally biased region" description="Polar residues" evidence="1">
    <location>
        <begin position="39"/>
        <end position="59"/>
    </location>
</feature>
<proteinExistence type="predicted"/>
<accession>A0A5J4KTH8</accession>
<feature type="compositionally biased region" description="Pro residues" evidence="1">
    <location>
        <begin position="738"/>
        <end position="748"/>
    </location>
</feature>
<comment type="caution">
    <text evidence="2">The sequence shown here is derived from an EMBL/GenBank/DDBJ whole genome shotgun (WGS) entry which is preliminary data.</text>
</comment>
<protein>
    <recommendedName>
        <fullName evidence="4">GIY-YIG domain-containing protein</fullName>
    </recommendedName>
</protein>
<sequence>MLSKLITALHHADLDMTAEEIADALWLASHMDAQEILPASNSQPSNVNEDAASDQTDPSLSPARPVQKTTADVHLHAQNSHASTTSYATSRPFRSPAAPALPNALALARALRPLMQRIPSKTAVVFNEHATAQRIAETGAHVWLPIFEPAPIRWFDVELVIDIGASMSLWQETIAELRALLEHIGAFRNVRTWRLATDNADRIEIYAGMAQKQTVARNSREIIHPGGNSLILVATDCISPAWHSGKVQDLLNIWGQKNLVTLIQMLPRRLWSQTALENADLVQIYSSQPEASNKGLKIKKTFSWSDEGTPTKQLLPLPTLTLETGVLSPWAQIVTGIKKTWITGTLFEHALTDMIQKEEIPSSLAENEILSPKKRVQVFRASASSQARKLAGLLAAVPIPISLPVIRQVQSTMLPEANQVTVAEVFLGGLLEEIYHDETNQNPDQVQYDFIAGVRDELINTVPTPDAHRVLREISQFVHDRYGQPRDFLAFIAIPHREADSDASSTQGSHPFAHLELRALRRFGGAFDEFVDEMERYLKLMSEQRNEHPENADSHQTILESPKEYSTNLAHPVSPTPSFMDETWCDFSWGPWLPLNSPDIPTDPGIYRVKATLGNELFFIGSTGRSLKGRIGDLYRNVMRDAKQMPFNDPHTAAPALWAWREETGVDFACSAITLPTQENLQILVHYFLWQYRLEKGSSTVANHGRFPAHYVKSKDRKTGMRGYRLPEDQVNPAGGPSFPPLPLLPPR</sequence>
<evidence type="ECO:0000313" key="2">
    <source>
        <dbReference type="EMBL" id="GER89727.1"/>
    </source>
</evidence>
<dbReference type="AlphaFoldDB" id="A0A5J4KTH8"/>
<feature type="compositionally biased region" description="Polar residues" evidence="1">
    <location>
        <begin position="77"/>
        <end position="89"/>
    </location>
</feature>
<feature type="region of interest" description="Disordered" evidence="1">
    <location>
        <begin position="39"/>
        <end position="93"/>
    </location>
</feature>
<dbReference type="EMBL" id="BKZW01000002">
    <property type="protein sequence ID" value="GER89727.1"/>
    <property type="molecule type" value="Genomic_DNA"/>
</dbReference>
<evidence type="ECO:0000313" key="3">
    <source>
        <dbReference type="Proteomes" id="UP000326912"/>
    </source>
</evidence>
<name>A0A5J4KTH8_9CHLR</name>
<evidence type="ECO:0000256" key="1">
    <source>
        <dbReference type="SAM" id="MobiDB-lite"/>
    </source>
</evidence>
<dbReference type="InterPro" id="IPR047738">
    <property type="entry name" value="SAV_2336-like_N"/>
</dbReference>
<dbReference type="NCBIfam" id="NF041121">
    <property type="entry name" value="SAV_2336_NTERM"/>
    <property type="match status" value="1"/>
</dbReference>
<feature type="region of interest" description="Disordered" evidence="1">
    <location>
        <begin position="723"/>
        <end position="748"/>
    </location>
</feature>
<dbReference type="RefSeq" id="WP_151757583.1">
    <property type="nucleotide sequence ID" value="NZ_BKZW01000002.1"/>
</dbReference>
<organism evidence="2 3">
    <name type="scientific">Dictyobacter vulcani</name>
    <dbReference type="NCBI Taxonomy" id="2607529"/>
    <lineage>
        <taxon>Bacteria</taxon>
        <taxon>Bacillati</taxon>
        <taxon>Chloroflexota</taxon>
        <taxon>Ktedonobacteria</taxon>
        <taxon>Ktedonobacterales</taxon>
        <taxon>Dictyobacteraceae</taxon>
        <taxon>Dictyobacter</taxon>
    </lineage>
</organism>